<keyword evidence="1" id="KW-0472">Membrane</keyword>
<proteinExistence type="predicted"/>
<evidence type="ECO:0000313" key="3">
    <source>
        <dbReference type="Proteomes" id="UP001174932"/>
    </source>
</evidence>
<reference evidence="2" key="1">
    <citation type="journal article" date="2015" name="Int. J. Syst. Evol. Microbiol.">
        <title>Rhizobium alvei sp. nov., isolated from a freshwater river.</title>
        <authorList>
            <person name="Sheu S.Y."/>
            <person name="Huang H.W."/>
            <person name="Young C.C."/>
            <person name="Chen W.M."/>
        </authorList>
    </citation>
    <scope>NUCLEOTIDE SEQUENCE</scope>
    <source>
        <strain evidence="2">TNR-22</strain>
    </source>
</reference>
<accession>A0ABT8YPJ5</accession>
<protein>
    <recommendedName>
        <fullName evidence="4">Transmembrane protein (PGPGW)</fullName>
    </recommendedName>
</protein>
<sequence length="105" mass="12616">MMMTDRDSHRLDRKLDSLSGRLPSWLSWFFDAIRNPRARIIRIPLGILLVIGGFLGFLPVLGFWMVPLGLIFLAQDFPRLRRPIRHAIYWVERRWQKYRRGRSRP</sequence>
<dbReference type="EMBL" id="JAUOZU010000012">
    <property type="protein sequence ID" value="MDO6965546.1"/>
    <property type="molecule type" value="Genomic_DNA"/>
</dbReference>
<name>A0ABT8YPJ5_9HYPH</name>
<evidence type="ECO:0000256" key="1">
    <source>
        <dbReference type="SAM" id="Phobius"/>
    </source>
</evidence>
<comment type="caution">
    <text evidence="2">The sequence shown here is derived from an EMBL/GenBank/DDBJ whole genome shotgun (WGS) entry which is preliminary data.</text>
</comment>
<dbReference type="Proteomes" id="UP001174932">
    <property type="component" value="Unassembled WGS sequence"/>
</dbReference>
<feature type="transmembrane region" description="Helical" evidence="1">
    <location>
        <begin position="43"/>
        <end position="73"/>
    </location>
</feature>
<evidence type="ECO:0000313" key="2">
    <source>
        <dbReference type="EMBL" id="MDO6965546.1"/>
    </source>
</evidence>
<keyword evidence="1" id="KW-0812">Transmembrane</keyword>
<keyword evidence="3" id="KW-1185">Reference proteome</keyword>
<organism evidence="2 3">
    <name type="scientific">Rhizobium alvei</name>
    <dbReference type="NCBI Taxonomy" id="1132659"/>
    <lineage>
        <taxon>Bacteria</taxon>
        <taxon>Pseudomonadati</taxon>
        <taxon>Pseudomonadota</taxon>
        <taxon>Alphaproteobacteria</taxon>
        <taxon>Hyphomicrobiales</taxon>
        <taxon>Rhizobiaceae</taxon>
        <taxon>Rhizobium/Agrobacterium group</taxon>
        <taxon>Rhizobium</taxon>
    </lineage>
</organism>
<gene>
    <name evidence="2" type="ORF">Q4481_16395</name>
</gene>
<dbReference type="RefSeq" id="WP_304377480.1">
    <property type="nucleotide sequence ID" value="NZ_JAUOZU010000012.1"/>
</dbReference>
<reference evidence="2" key="2">
    <citation type="submission" date="2023-07" db="EMBL/GenBank/DDBJ databases">
        <authorList>
            <person name="Shen H."/>
        </authorList>
    </citation>
    <scope>NUCLEOTIDE SEQUENCE</scope>
    <source>
        <strain evidence="2">TNR-22</strain>
    </source>
</reference>
<keyword evidence="1" id="KW-1133">Transmembrane helix</keyword>
<evidence type="ECO:0008006" key="4">
    <source>
        <dbReference type="Google" id="ProtNLM"/>
    </source>
</evidence>